<evidence type="ECO:0000256" key="3">
    <source>
        <dbReference type="ARBA" id="ARBA00022771"/>
    </source>
</evidence>
<keyword evidence="3 6" id="KW-0863">Zinc-finger</keyword>
<proteinExistence type="predicted"/>
<keyword evidence="12" id="KW-1185">Reference proteome</keyword>
<comment type="caution">
    <text evidence="11">The sequence shown here is derived from an EMBL/GenBank/DDBJ whole genome shotgun (WGS) entry which is preliminary data.</text>
</comment>
<dbReference type="InterPro" id="IPR051051">
    <property type="entry name" value="E3_ubiq-ligase_TRIM/RNF"/>
</dbReference>
<dbReference type="Proteomes" id="UP000579812">
    <property type="component" value="Unassembled WGS sequence"/>
</dbReference>
<evidence type="ECO:0000256" key="1">
    <source>
        <dbReference type="ARBA" id="ARBA00022588"/>
    </source>
</evidence>
<dbReference type="SMART" id="SM00449">
    <property type="entry name" value="SPRY"/>
    <property type="match status" value="1"/>
</dbReference>
<feature type="domain" description="B30.2/SPRY" evidence="10">
    <location>
        <begin position="581"/>
        <end position="762"/>
    </location>
</feature>
<dbReference type="Pfam" id="PF25600">
    <property type="entry name" value="TRIM_CC"/>
    <property type="match status" value="2"/>
</dbReference>
<dbReference type="InterPro" id="IPR013083">
    <property type="entry name" value="Znf_RING/FYVE/PHD"/>
</dbReference>
<evidence type="ECO:0000313" key="12">
    <source>
        <dbReference type="Proteomes" id="UP000579812"/>
    </source>
</evidence>
<dbReference type="SMART" id="SM00336">
    <property type="entry name" value="BBOX"/>
    <property type="match status" value="1"/>
</dbReference>
<evidence type="ECO:0000259" key="10">
    <source>
        <dbReference type="PROSITE" id="PS50188"/>
    </source>
</evidence>
<dbReference type="Pfam" id="PF00622">
    <property type="entry name" value="SPRY"/>
    <property type="match status" value="1"/>
</dbReference>
<dbReference type="Pfam" id="PF00643">
    <property type="entry name" value="zf-B_box"/>
    <property type="match status" value="1"/>
</dbReference>
<evidence type="ECO:0000256" key="5">
    <source>
        <dbReference type="ARBA" id="ARBA00022859"/>
    </source>
</evidence>
<dbReference type="Pfam" id="PF15227">
    <property type="entry name" value="zf-C3HC4_4"/>
    <property type="match status" value="1"/>
</dbReference>
<dbReference type="SUPFAM" id="SSF57850">
    <property type="entry name" value="RING/U-box"/>
    <property type="match status" value="1"/>
</dbReference>
<organism evidence="11 12">
    <name type="scientific">Onychostoma macrolepis</name>
    <dbReference type="NCBI Taxonomy" id="369639"/>
    <lineage>
        <taxon>Eukaryota</taxon>
        <taxon>Metazoa</taxon>
        <taxon>Chordata</taxon>
        <taxon>Craniata</taxon>
        <taxon>Vertebrata</taxon>
        <taxon>Euteleostomi</taxon>
        <taxon>Actinopterygii</taxon>
        <taxon>Neopterygii</taxon>
        <taxon>Teleostei</taxon>
        <taxon>Ostariophysi</taxon>
        <taxon>Cypriniformes</taxon>
        <taxon>Cyprinidae</taxon>
        <taxon>Acrossocheilinae</taxon>
        <taxon>Onychostoma</taxon>
    </lineage>
</organism>
<gene>
    <name evidence="11" type="ORF">G5714_013611</name>
</gene>
<dbReference type="SUPFAM" id="SSF49899">
    <property type="entry name" value="Concanavalin A-like lectins/glucanases"/>
    <property type="match status" value="1"/>
</dbReference>
<dbReference type="PANTHER" id="PTHR25465:SF5">
    <property type="entry name" value="E3 UBIQUITIN_ISG15 LIGASE TRIM25-RELATED"/>
    <property type="match status" value="1"/>
</dbReference>
<dbReference type="Gene3D" id="3.30.160.60">
    <property type="entry name" value="Classic Zinc Finger"/>
    <property type="match status" value="1"/>
</dbReference>
<evidence type="ECO:0000256" key="4">
    <source>
        <dbReference type="ARBA" id="ARBA00022833"/>
    </source>
</evidence>
<dbReference type="PROSITE" id="PS50089">
    <property type="entry name" value="ZF_RING_2"/>
    <property type="match status" value="1"/>
</dbReference>
<dbReference type="Gene3D" id="4.10.830.40">
    <property type="match status" value="1"/>
</dbReference>
<reference evidence="11 12" key="1">
    <citation type="submission" date="2020-04" db="EMBL/GenBank/DDBJ databases">
        <title>Chromosome-level genome assembly of a cyprinid fish Onychostoma macrolepis by integration of Nanopore Sequencing, Bionano and Hi-C technology.</title>
        <authorList>
            <person name="Wang D."/>
        </authorList>
    </citation>
    <scope>NUCLEOTIDE SEQUENCE [LARGE SCALE GENOMIC DNA]</scope>
    <source>
        <strain evidence="11">SWU-2019</strain>
        <tissue evidence="11">Muscle</tissue>
    </source>
</reference>
<feature type="domain" description="B box-type" evidence="9">
    <location>
        <begin position="153"/>
        <end position="189"/>
    </location>
</feature>
<dbReference type="PROSITE" id="PS50188">
    <property type="entry name" value="B302_SPRY"/>
    <property type="match status" value="1"/>
</dbReference>
<dbReference type="GO" id="GO:0045087">
    <property type="term" value="P:innate immune response"/>
    <property type="evidence" value="ECO:0007669"/>
    <property type="project" value="UniProtKB-KW"/>
</dbReference>
<dbReference type="SMART" id="SM00184">
    <property type="entry name" value="RING"/>
    <property type="match status" value="1"/>
</dbReference>
<dbReference type="PROSITE" id="PS50119">
    <property type="entry name" value="ZF_BBOX"/>
    <property type="match status" value="1"/>
</dbReference>
<dbReference type="InterPro" id="IPR001841">
    <property type="entry name" value="Znf_RING"/>
</dbReference>
<evidence type="ECO:0000313" key="11">
    <source>
        <dbReference type="EMBL" id="KAF4105949.1"/>
    </source>
</evidence>
<evidence type="ECO:0000256" key="6">
    <source>
        <dbReference type="PROSITE-ProRule" id="PRU00024"/>
    </source>
</evidence>
<feature type="coiled-coil region" evidence="7">
    <location>
        <begin position="262"/>
        <end position="296"/>
    </location>
</feature>
<dbReference type="Gene3D" id="3.30.40.10">
    <property type="entry name" value="Zinc/RING finger domain, C3HC4 (zinc finger)"/>
    <property type="match status" value="1"/>
</dbReference>
<dbReference type="Gene3D" id="2.60.120.920">
    <property type="match status" value="1"/>
</dbReference>
<dbReference type="PANTHER" id="PTHR25465">
    <property type="entry name" value="B-BOX DOMAIN CONTAINING"/>
    <property type="match status" value="1"/>
</dbReference>
<dbReference type="InterPro" id="IPR043136">
    <property type="entry name" value="B30.2/SPRY_sf"/>
</dbReference>
<dbReference type="InterPro" id="IPR058030">
    <property type="entry name" value="TRIM8/14/16/25/29/45/65_CC"/>
</dbReference>
<dbReference type="InterPro" id="IPR017907">
    <property type="entry name" value="Znf_RING_CS"/>
</dbReference>
<evidence type="ECO:0000259" key="8">
    <source>
        <dbReference type="PROSITE" id="PS50089"/>
    </source>
</evidence>
<dbReference type="CDD" id="cd19769">
    <property type="entry name" value="Bbox2_TRIM16-like"/>
    <property type="match status" value="1"/>
</dbReference>
<feature type="domain" description="RING-type" evidence="8">
    <location>
        <begin position="13"/>
        <end position="56"/>
    </location>
</feature>
<evidence type="ECO:0000256" key="7">
    <source>
        <dbReference type="SAM" id="Coils"/>
    </source>
</evidence>
<evidence type="ECO:0000256" key="2">
    <source>
        <dbReference type="ARBA" id="ARBA00022723"/>
    </source>
</evidence>
<dbReference type="InterPro" id="IPR000315">
    <property type="entry name" value="Znf_B-box"/>
</dbReference>
<keyword evidence="1" id="KW-0399">Innate immunity</keyword>
<keyword evidence="7" id="KW-0175">Coiled coil</keyword>
<accession>A0A7J6CF54</accession>
<keyword evidence="5" id="KW-0391">Immunity</keyword>
<protein>
    <submittedName>
        <fullName evidence="11">Uncharacterized protein</fullName>
    </submittedName>
</protein>
<evidence type="ECO:0000259" key="9">
    <source>
        <dbReference type="PROSITE" id="PS50119"/>
    </source>
</evidence>
<sequence length="765" mass="87330">MAESSDDQIPFNCPICLHLLKCPVTTTCGHSFCMTCLNGFWDRGDQKGVYSCPQCRQTFSPRPALSRNTVLAEVVEKTKREAPEAGTASPVLSFAVSGDVECDICTETKLKAIKSCLACLASYCESHIQTHYTSPALRRHKLVNASPHLLDQICSQHDKLLELYCCKDQQLICMQCALINHQNHSMTSPAAERQKIQEQLKSNQDDLQEDMLQREIKVKELRQAMDSYKISAEAAVEHNEKMFTELISSMEKRQANITKMITAQEKAEINRVEKLVLTLEQEINDLRKRHDELGQLSLIEDNINFIQKFSSLSRYQCSNLCTISISQHLTFVEIEKVVCELKTQLDDLCEQDILWISEKVPAVHIMVNNEKVPKYLPSHPKTREEFLIYSCDLNLNCSSACSQLNVHLKKNQDGLQKEMRQREMKVQELRQAVDSHKCSAEAAVKHSEQMFTELISSMEKSRAEVTKMIRAQEKAEVSRVEKLILTLEQEVSDLRKRRDELGQLSQIEDDIYVIQNFSSVSRYQCSDLCNTSVSQRLTFEEIEKVISELKSQLDDLRKQDIRRISEKVPTVHVMVNSVNNKIKNYLPSQPKTREEFLIYSVDLNLKAPVSSSLSLKNNKSVLKCSIDYLGYEKYYQVLCKEKLSGRCYFEVQWEGAGCSIAFSYDNSPASFVFGSNKKSWKCDFPISDLRVHHNSQQTDISLVSKIGVFLDQAAGTVSFYNVSDKMTLLHRIQTTFIAPLYPGFSFHNLKNDSSVTICDILKLNK</sequence>
<feature type="coiled-coil region" evidence="7">
    <location>
        <begin position="470"/>
        <end position="504"/>
    </location>
</feature>
<dbReference type="InterPro" id="IPR001870">
    <property type="entry name" value="B30.2/SPRY"/>
</dbReference>
<dbReference type="PROSITE" id="PS00518">
    <property type="entry name" value="ZF_RING_1"/>
    <property type="match status" value="1"/>
</dbReference>
<keyword evidence="4" id="KW-0862">Zinc</keyword>
<dbReference type="InterPro" id="IPR013320">
    <property type="entry name" value="ConA-like_dom_sf"/>
</dbReference>
<keyword evidence="2" id="KW-0479">Metal-binding</keyword>
<dbReference type="SUPFAM" id="SSF57845">
    <property type="entry name" value="B-box zinc-binding domain"/>
    <property type="match status" value="1"/>
</dbReference>
<name>A0A7J6CF54_9TELE</name>
<dbReference type="AlphaFoldDB" id="A0A7J6CF54"/>
<dbReference type="InterPro" id="IPR003877">
    <property type="entry name" value="SPRY_dom"/>
</dbReference>
<dbReference type="GO" id="GO:0008270">
    <property type="term" value="F:zinc ion binding"/>
    <property type="evidence" value="ECO:0007669"/>
    <property type="project" value="UniProtKB-KW"/>
</dbReference>
<dbReference type="EMBL" id="JAAMOB010000013">
    <property type="protein sequence ID" value="KAF4105949.1"/>
    <property type="molecule type" value="Genomic_DNA"/>
</dbReference>